<evidence type="ECO:0000313" key="3">
    <source>
        <dbReference type="Proteomes" id="UP000017861"/>
    </source>
</evidence>
<reference evidence="2 3" key="1">
    <citation type="journal article" date="2014" name="Genome Announc.">
        <title>Trypanosoma cruzi Clone Dm28c Draft Genome Sequence.</title>
        <authorList>
            <person name="Grisard E.C."/>
            <person name="Teixeira S.M."/>
            <person name="de Almeida L.G."/>
            <person name="Stoco P.H."/>
            <person name="Gerber A.L."/>
            <person name="Talavera-Lopez C."/>
            <person name="Lima O.C."/>
            <person name="Andersson B."/>
            <person name="de Vasconcelos A.T."/>
        </authorList>
    </citation>
    <scope>NUCLEOTIDE SEQUENCE [LARGE SCALE GENOMIC DNA]</scope>
    <source>
        <strain evidence="2 3">Dm28c</strain>
    </source>
</reference>
<gene>
    <name evidence="2" type="ORF">TCDM_02088</name>
</gene>
<organism evidence="2 3">
    <name type="scientific">Trypanosoma cruzi Dm28c</name>
    <dbReference type="NCBI Taxonomy" id="1416333"/>
    <lineage>
        <taxon>Eukaryota</taxon>
        <taxon>Discoba</taxon>
        <taxon>Euglenozoa</taxon>
        <taxon>Kinetoplastea</taxon>
        <taxon>Metakinetoplastina</taxon>
        <taxon>Trypanosomatida</taxon>
        <taxon>Trypanosomatidae</taxon>
        <taxon>Trypanosoma</taxon>
        <taxon>Schizotrypanum</taxon>
    </lineage>
</organism>
<evidence type="ECO:0000313" key="2">
    <source>
        <dbReference type="EMBL" id="ESS69071.1"/>
    </source>
</evidence>
<dbReference type="Proteomes" id="UP000017861">
    <property type="component" value="Unassembled WGS sequence"/>
</dbReference>
<evidence type="ECO:0000256" key="1">
    <source>
        <dbReference type="SAM" id="Phobius"/>
    </source>
</evidence>
<accession>V5DNT8</accession>
<dbReference type="OrthoDB" id="268667at2759"/>
<name>V5DNT8_TRYCR</name>
<dbReference type="EMBL" id="AYLP01000014">
    <property type="protein sequence ID" value="ESS69071.1"/>
    <property type="molecule type" value="Genomic_DNA"/>
</dbReference>
<feature type="transmembrane region" description="Helical" evidence="1">
    <location>
        <begin position="21"/>
        <end position="38"/>
    </location>
</feature>
<sequence>MRRCCLRGFPHLFMVYTFDNCRFFVFSSFYFILFFKILRNVFNNFGLRAGACKGGGRRPIMRTSRGFCMSMWDSPAFEHNPLSRYWKRMMKQNGETLTAQSIPRHIHGYIEASCPRTEGLVRWFPYKKEITVDGRYVPTISDAIYSYYFPRELNDDERVKYVAIKTGRSELEVAEEVFLMRKMKLFVAQLLRNKLRSRPLRMPEGVDYSGIERRYTLGISRVAQAMGMSMYGTQSYDPVVVYSPYCDIGDCIDCICTKQLRTATQYLLCEVAVHRGIARSRMTDVTSEPKEPLSHIEPCLFEFIKLRLAILALVAKQEHYVVDHLFDGGHRYGGCLIHLFPSPLDPEIIDHEVNHIELDLNLAQKWMKHYYDHYVAPRRSG</sequence>
<protein>
    <submittedName>
        <fullName evidence="2">Uncharacterized protein</fullName>
    </submittedName>
</protein>
<proteinExistence type="predicted"/>
<keyword evidence="1" id="KW-0472">Membrane</keyword>
<dbReference type="AlphaFoldDB" id="V5DNT8"/>
<dbReference type="VEuPathDB" id="TriTrypDB:TCDM_02088"/>
<comment type="caution">
    <text evidence="2">The sequence shown here is derived from an EMBL/GenBank/DDBJ whole genome shotgun (WGS) entry which is preliminary data.</text>
</comment>
<keyword evidence="1" id="KW-1133">Transmembrane helix</keyword>
<keyword evidence="1" id="KW-0812">Transmembrane</keyword>